<dbReference type="GO" id="GO:0006887">
    <property type="term" value="P:exocytosis"/>
    <property type="evidence" value="ECO:0007669"/>
    <property type="project" value="TreeGrafter"/>
</dbReference>
<dbReference type="GO" id="GO:0031267">
    <property type="term" value="F:small GTPase binding"/>
    <property type="evidence" value="ECO:0007669"/>
    <property type="project" value="InterPro"/>
</dbReference>
<feature type="compositionally biased region" description="Polar residues" evidence="1">
    <location>
        <begin position="114"/>
        <end position="130"/>
    </location>
</feature>
<dbReference type="GO" id="GO:0070382">
    <property type="term" value="C:exocytic vesicle"/>
    <property type="evidence" value="ECO:0007669"/>
    <property type="project" value="TreeGrafter"/>
</dbReference>
<dbReference type="OrthoDB" id="8948718at2759"/>
<feature type="non-terminal residue" evidence="4">
    <location>
        <position position="163"/>
    </location>
</feature>
<dbReference type="KEGG" id="ncc:104955870"/>
<name>A0A6I9P047_9TELE</name>
<gene>
    <name evidence="4" type="primary">LOC104955870</name>
</gene>
<dbReference type="InterPro" id="IPR010911">
    <property type="entry name" value="Rab_BD"/>
</dbReference>
<dbReference type="GO" id="GO:0006886">
    <property type="term" value="P:intracellular protein transport"/>
    <property type="evidence" value="ECO:0007669"/>
    <property type="project" value="InterPro"/>
</dbReference>
<dbReference type="GO" id="GO:0005886">
    <property type="term" value="C:plasma membrane"/>
    <property type="evidence" value="ECO:0007669"/>
    <property type="project" value="TreeGrafter"/>
</dbReference>
<evidence type="ECO:0000259" key="2">
    <source>
        <dbReference type="PROSITE" id="PS50916"/>
    </source>
</evidence>
<dbReference type="PANTHER" id="PTHR45716:SF5">
    <property type="entry name" value="SYNAPTOTAGMIN-LIKE PROTEIN 2"/>
    <property type="match status" value="1"/>
</dbReference>
<keyword evidence="3" id="KW-1185">Reference proteome</keyword>
<evidence type="ECO:0000313" key="3">
    <source>
        <dbReference type="Proteomes" id="UP000504611"/>
    </source>
</evidence>
<sequence>MIDLSFLTEEEQDAILAVLRRDTELKKAEEQRVLNLQKMVNDRGQLRYMTGEWFYEIKQLRHQDRIHGSEIIRASMRHSHRSLTILELVPPVLCGLLQEPPMQPSSDRCENQKSFETPRSLLQSPTKQRKNPFNSEVIACHTFEEKDGQLLVAAVDDTHTLNQ</sequence>
<feature type="domain" description="RabBD" evidence="2">
    <location>
        <begin position="1"/>
        <end position="57"/>
    </location>
</feature>
<proteinExistence type="predicted"/>
<evidence type="ECO:0000313" key="4">
    <source>
        <dbReference type="RefSeq" id="XP_010781562.1"/>
    </source>
</evidence>
<dbReference type="GO" id="GO:0042043">
    <property type="term" value="F:neurexin family protein binding"/>
    <property type="evidence" value="ECO:0007669"/>
    <property type="project" value="TreeGrafter"/>
</dbReference>
<dbReference type="PANTHER" id="PTHR45716">
    <property type="entry name" value="BITESIZE, ISOFORM I"/>
    <property type="match status" value="1"/>
</dbReference>
<dbReference type="RefSeq" id="XP_010781562.1">
    <property type="nucleotide sequence ID" value="XM_010783260.1"/>
</dbReference>
<dbReference type="Gene3D" id="6.10.250.3000">
    <property type="match status" value="1"/>
</dbReference>
<dbReference type="GeneID" id="104955870"/>
<accession>A0A6I9P047</accession>
<dbReference type="AlphaFoldDB" id="A0A6I9P047"/>
<reference evidence="4" key="1">
    <citation type="submission" date="2025-08" db="UniProtKB">
        <authorList>
            <consortium name="RefSeq"/>
        </authorList>
    </citation>
    <scope>IDENTIFICATION</scope>
    <source>
        <tissue evidence="4">Muscle</tissue>
    </source>
</reference>
<organism evidence="3 4">
    <name type="scientific">Notothenia coriiceps</name>
    <name type="common">black rockcod</name>
    <dbReference type="NCBI Taxonomy" id="8208"/>
    <lineage>
        <taxon>Eukaryota</taxon>
        <taxon>Metazoa</taxon>
        <taxon>Chordata</taxon>
        <taxon>Craniata</taxon>
        <taxon>Vertebrata</taxon>
        <taxon>Euteleostomi</taxon>
        <taxon>Actinopterygii</taxon>
        <taxon>Neopterygii</taxon>
        <taxon>Teleostei</taxon>
        <taxon>Neoteleostei</taxon>
        <taxon>Acanthomorphata</taxon>
        <taxon>Eupercaria</taxon>
        <taxon>Perciformes</taxon>
        <taxon>Notothenioidei</taxon>
        <taxon>Nototheniidae</taxon>
        <taxon>Notothenia</taxon>
    </lineage>
</organism>
<dbReference type="PROSITE" id="PS50916">
    <property type="entry name" value="RABBD"/>
    <property type="match status" value="1"/>
</dbReference>
<protein>
    <submittedName>
        <fullName evidence="4">Synaptotagmin-like protein 2</fullName>
    </submittedName>
</protein>
<evidence type="ECO:0000256" key="1">
    <source>
        <dbReference type="SAM" id="MobiDB-lite"/>
    </source>
</evidence>
<feature type="region of interest" description="Disordered" evidence="1">
    <location>
        <begin position="101"/>
        <end position="130"/>
    </location>
</feature>
<dbReference type="Proteomes" id="UP000504611">
    <property type="component" value="Unplaced"/>
</dbReference>